<dbReference type="EMBL" id="BFEA01000082">
    <property type="protein sequence ID" value="GBG67046.1"/>
    <property type="molecule type" value="Genomic_DNA"/>
</dbReference>
<gene>
    <name evidence="3" type="ORF">CBR_g78827</name>
</gene>
<dbReference type="STRING" id="69332.A0A388KAL6"/>
<feature type="region of interest" description="Disordered" evidence="1">
    <location>
        <begin position="1"/>
        <end position="32"/>
    </location>
</feature>
<evidence type="ECO:0000256" key="2">
    <source>
        <dbReference type="SAM" id="Phobius"/>
    </source>
</evidence>
<feature type="compositionally biased region" description="Basic and acidic residues" evidence="1">
    <location>
        <begin position="699"/>
        <end position="714"/>
    </location>
</feature>
<comment type="caution">
    <text evidence="3">The sequence shown here is derived from an EMBL/GenBank/DDBJ whole genome shotgun (WGS) entry which is preliminary data.</text>
</comment>
<reference evidence="3 4" key="1">
    <citation type="journal article" date="2018" name="Cell">
        <title>The Chara Genome: Secondary Complexity and Implications for Plant Terrestrialization.</title>
        <authorList>
            <person name="Nishiyama T."/>
            <person name="Sakayama H."/>
            <person name="Vries J.D."/>
            <person name="Buschmann H."/>
            <person name="Saint-Marcoux D."/>
            <person name="Ullrich K.K."/>
            <person name="Haas F.B."/>
            <person name="Vanderstraeten L."/>
            <person name="Becker D."/>
            <person name="Lang D."/>
            <person name="Vosolsobe S."/>
            <person name="Rombauts S."/>
            <person name="Wilhelmsson P.K.I."/>
            <person name="Janitza P."/>
            <person name="Kern R."/>
            <person name="Heyl A."/>
            <person name="Rumpler F."/>
            <person name="Villalobos L.I.A.C."/>
            <person name="Clay J.M."/>
            <person name="Skokan R."/>
            <person name="Toyoda A."/>
            <person name="Suzuki Y."/>
            <person name="Kagoshima H."/>
            <person name="Schijlen E."/>
            <person name="Tajeshwar N."/>
            <person name="Catarino B."/>
            <person name="Hetherington A.J."/>
            <person name="Saltykova A."/>
            <person name="Bonnot C."/>
            <person name="Breuninger H."/>
            <person name="Symeonidi A."/>
            <person name="Radhakrishnan G.V."/>
            <person name="Van Nieuwerburgh F."/>
            <person name="Deforce D."/>
            <person name="Chang C."/>
            <person name="Karol K.G."/>
            <person name="Hedrich R."/>
            <person name="Ulvskov P."/>
            <person name="Glockner G."/>
            <person name="Delwiche C.F."/>
            <person name="Petrasek J."/>
            <person name="Van de Peer Y."/>
            <person name="Friml J."/>
            <person name="Beilby M."/>
            <person name="Dolan L."/>
            <person name="Kohara Y."/>
            <person name="Sugano S."/>
            <person name="Fujiyama A."/>
            <person name="Delaux P.-M."/>
            <person name="Quint M."/>
            <person name="TheiBen G."/>
            <person name="Hagemann M."/>
            <person name="Harholt J."/>
            <person name="Dunand C."/>
            <person name="Zachgo S."/>
            <person name="Langdale J."/>
            <person name="Maumus F."/>
            <person name="Straeten D.V.D."/>
            <person name="Gould S.B."/>
            <person name="Rensing S.A."/>
        </authorList>
    </citation>
    <scope>NUCLEOTIDE SEQUENCE [LARGE SCALE GENOMIC DNA]</scope>
    <source>
        <strain evidence="3 4">S276</strain>
    </source>
</reference>
<feature type="region of interest" description="Disordered" evidence="1">
    <location>
        <begin position="601"/>
        <end position="645"/>
    </location>
</feature>
<feature type="compositionally biased region" description="Polar residues" evidence="1">
    <location>
        <begin position="601"/>
        <end position="610"/>
    </location>
</feature>
<dbReference type="SUPFAM" id="SSF75011">
    <property type="entry name" value="3-carboxy-cis,cis-mucoante lactonizing enzyme"/>
    <property type="match status" value="1"/>
</dbReference>
<sequence>MMDRAMTSGTEGQDTMGVPAVQGGPSTTGGSGMLGDTDTLGGAHSLGNSGAQGSPVTTRGVTQASVQVTLGRGDPGYRMSNTDGGPVTPGGSGTTGVQSSLGEPGTIGVPGTRGTPSTTGVPAVRGDPGSIHVTCTTAVSGKMGSPDTGGMAGSTVARDFLTGDGVEIESSSMATLMMTMAITMLMLMTTTMMPIRAVVGAEGISTGKRGTESVAGRDCAQHDIGCDVRGERRLQADPSPSFSITNTTLLGGSRVVLTVAGLFGTSSGTLACFTWVRRAVFTSERGVFFFVQHDDCWNTTTKSHVKGGRSLHRGDLRGMANSGDAEGNSSLLTLPWTSENPNGTAVMTAESGDPHFFWGFDLSRNEGYLVAPVEWGLAFISKMDGSRTTYGIPKFGANFGAFNPNRTILYIARRRCLECSVMDGESPDSFVSDFRTVACANDNRSWAFLSFGHRSFLQDGSYLYARDDVNATILGFDLITGTWDTVTGTEIPNYVADNHNPIGVFSSREIALTQDGCNLFFVAYGGTNIMRVAFDKPGGHVVSVDTVARCVLAGGCSVGSIALDNDDSHLYVSIHTGQLFELQINKEGLHRCSGALSTFAAPTSSGSADPSSLETSSESSARLHPNTLSTSSPKAAQTSPTGTGRGGVSGGVMAGVVVAVALVACLLGGSLVFLVYGSRKSAMAPSGGMTARSSALEHPVAKSSRDSSALERRI</sequence>
<keyword evidence="2" id="KW-0812">Transmembrane</keyword>
<feature type="region of interest" description="Disordered" evidence="1">
    <location>
        <begin position="686"/>
        <end position="714"/>
    </location>
</feature>
<keyword evidence="4" id="KW-1185">Reference proteome</keyword>
<feature type="transmembrane region" description="Helical" evidence="2">
    <location>
        <begin position="652"/>
        <end position="676"/>
    </location>
</feature>
<dbReference type="Gramene" id="GBG67046">
    <property type="protein sequence ID" value="GBG67046"/>
    <property type="gene ID" value="CBR_g78827"/>
</dbReference>
<keyword evidence="2" id="KW-0472">Membrane</keyword>
<feature type="compositionally biased region" description="Low complexity" evidence="1">
    <location>
        <begin position="611"/>
        <end position="620"/>
    </location>
</feature>
<evidence type="ECO:0000256" key="1">
    <source>
        <dbReference type="SAM" id="MobiDB-lite"/>
    </source>
</evidence>
<accession>A0A388KAL6</accession>
<evidence type="ECO:0000313" key="3">
    <source>
        <dbReference type="EMBL" id="GBG67046.1"/>
    </source>
</evidence>
<name>A0A388KAL6_CHABU</name>
<keyword evidence="2" id="KW-1133">Transmembrane helix</keyword>
<organism evidence="3 4">
    <name type="scientific">Chara braunii</name>
    <name type="common">Braun's stonewort</name>
    <dbReference type="NCBI Taxonomy" id="69332"/>
    <lineage>
        <taxon>Eukaryota</taxon>
        <taxon>Viridiplantae</taxon>
        <taxon>Streptophyta</taxon>
        <taxon>Charophyceae</taxon>
        <taxon>Charales</taxon>
        <taxon>Characeae</taxon>
        <taxon>Chara</taxon>
    </lineage>
</organism>
<feature type="compositionally biased region" description="Polar residues" evidence="1">
    <location>
        <begin position="626"/>
        <end position="642"/>
    </location>
</feature>
<evidence type="ECO:0000313" key="4">
    <source>
        <dbReference type="Proteomes" id="UP000265515"/>
    </source>
</evidence>
<protein>
    <submittedName>
        <fullName evidence="3">Uncharacterized protein</fullName>
    </submittedName>
</protein>
<proteinExistence type="predicted"/>
<dbReference type="AlphaFoldDB" id="A0A388KAL6"/>
<dbReference type="Proteomes" id="UP000265515">
    <property type="component" value="Unassembled WGS sequence"/>
</dbReference>
<feature type="region of interest" description="Disordered" evidence="1">
    <location>
        <begin position="71"/>
        <end position="129"/>
    </location>
</feature>